<evidence type="ECO:0000313" key="2">
    <source>
        <dbReference type="EMBL" id="KXG24917.1"/>
    </source>
</evidence>
<dbReference type="AlphaFoldDB" id="A0A1B6PH21"/>
<accession>A0A1B6PH21</accession>
<dbReference type="Proteomes" id="UP000000768">
    <property type="component" value="Chromosome 7"/>
</dbReference>
<dbReference type="InParanoid" id="A0A1B6PH21"/>
<reference evidence="3" key="2">
    <citation type="journal article" date="2018" name="Plant J.">
        <title>The Sorghum bicolor reference genome: improved assembly, gene annotations, a transcriptome atlas, and signatures of genome organization.</title>
        <authorList>
            <person name="McCormick R.F."/>
            <person name="Truong S.K."/>
            <person name="Sreedasyam A."/>
            <person name="Jenkins J."/>
            <person name="Shu S."/>
            <person name="Sims D."/>
            <person name="Kennedy M."/>
            <person name="Amirebrahimi M."/>
            <person name="Weers B.D."/>
            <person name="McKinley B."/>
            <person name="Mattison A."/>
            <person name="Morishige D.T."/>
            <person name="Grimwood J."/>
            <person name="Schmutz J."/>
            <person name="Mullet J.E."/>
        </authorList>
    </citation>
    <scope>NUCLEOTIDE SEQUENCE [LARGE SCALE GENOMIC DNA]</scope>
    <source>
        <strain evidence="3">cv. BTx623</strain>
    </source>
</reference>
<feature type="compositionally biased region" description="Low complexity" evidence="1">
    <location>
        <begin position="71"/>
        <end position="86"/>
    </location>
</feature>
<feature type="compositionally biased region" description="Polar residues" evidence="1">
    <location>
        <begin position="24"/>
        <end position="35"/>
    </location>
</feature>
<proteinExistence type="predicted"/>
<evidence type="ECO:0000313" key="3">
    <source>
        <dbReference type="Proteomes" id="UP000000768"/>
    </source>
</evidence>
<feature type="compositionally biased region" description="Basic and acidic residues" evidence="1">
    <location>
        <begin position="46"/>
        <end position="62"/>
    </location>
</feature>
<evidence type="ECO:0000256" key="1">
    <source>
        <dbReference type="SAM" id="MobiDB-lite"/>
    </source>
</evidence>
<feature type="region of interest" description="Disordered" evidence="1">
    <location>
        <begin position="23"/>
        <end position="86"/>
    </location>
</feature>
<reference evidence="2 3" key="1">
    <citation type="journal article" date="2009" name="Nature">
        <title>The Sorghum bicolor genome and the diversification of grasses.</title>
        <authorList>
            <person name="Paterson A.H."/>
            <person name="Bowers J.E."/>
            <person name="Bruggmann R."/>
            <person name="Dubchak I."/>
            <person name="Grimwood J."/>
            <person name="Gundlach H."/>
            <person name="Haberer G."/>
            <person name="Hellsten U."/>
            <person name="Mitros T."/>
            <person name="Poliakov A."/>
            <person name="Schmutz J."/>
            <person name="Spannagl M."/>
            <person name="Tang H."/>
            <person name="Wang X."/>
            <person name="Wicker T."/>
            <person name="Bharti A.K."/>
            <person name="Chapman J."/>
            <person name="Feltus F.A."/>
            <person name="Gowik U."/>
            <person name="Grigoriev I.V."/>
            <person name="Lyons E."/>
            <person name="Maher C.A."/>
            <person name="Martis M."/>
            <person name="Narechania A."/>
            <person name="Otillar R.P."/>
            <person name="Penning B.W."/>
            <person name="Salamov A.A."/>
            <person name="Wang Y."/>
            <person name="Zhang L."/>
            <person name="Carpita N.C."/>
            <person name="Freeling M."/>
            <person name="Gingle A.R."/>
            <person name="Hash C.T."/>
            <person name="Keller B."/>
            <person name="Klein P."/>
            <person name="Kresovich S."/>
            <person name="McCann M.C."/>
            <person name="Ming R."/>
            <person name="Peterson D.G."/>
            <person name="Mehboob-ur-Rahman"/>
            <person name="Ware D."/>
            <person name="Westhoff P."/>
            <person name="Mayer K.F."/>
            <person name="Messing J."/>
            <person name="Rokhsar D.S."/>
        </authorList>
    </citation>
    <scope>NUCLEOTIDE SEQUENCE [LARGE SCALE GENOMIC DNA]</scope>
    <source>
        <strain evidence="3">cv. BTx623</strain>
    </source>
</reference>
<organism evidence="2 3">
    <name type="scientific">Sorghum bicolor</name>
    <name type="common">Sorghum</name>
    <name type="synonym">Sorghum vulgare</name>
    <dbReference type="NCBI Taxonomy" id="4558"/>
    <lineage>
        <taxon>Eukaryota</taxon>
        <taxon>Viridiplantae</taxon>
        <taxon>Streptophyta</taxon>
        <taxon>Embryophyta</taxon>
        <taxon>Tracheophyta</taxon>
        <taxon>Spermatophyta</taxon>
        <taxon>Magnoliopsida</taxon>
        <taxon>Liliopsida</taxon>
        <taxon>Poales</taxon>
        <taxon>Poaceae</taxon>
        <taxon>PACMAD clade</taxon>
        <taxon>Panicoideae</taxon>
        <taxon>Andropogonodae</taxon>
        <taxon>Andropogoneae</taxon>
        <taxon>Sorghinae</taxon>
        <taxon>Sorghum</taxon>
    </lineage>
</organism>
<dbReference type="EMBL" id="CM000766">
    <property type="protein sequence ID" value="KXG24917.1"/>
    <property type="molecule type" value="Genomic_DNA"/>
</dbReference>
<sequence length="86" mass="9812">MSLVLHHPLESRAFWRLQMLATIPPQSHRPTYTGTSDRGRVRRRPRSDARLRRRPRSDEVRRSARPNKSKLVALAVPSAPSSTSST</sequence>
<protein>
    <submittedName>
        <fullName evidence="2">Uncharacterized protein</fullName>
    </submittedName>
</protein>
<keyword evidence="3" id="KW-1185">Reference proteome</keyword>
<dbReference type="Gramene" id="KXG24917">
    <property type="protein sequence ID" value="KXG24917"/>
    <property type="gene ID" value="SORBI_3007G100900"/>
</dbReference>
<gene>
    <name evidence="2" type="ORF">SORBI_3007G100900</name>
</gene>
<name>A0A1B6PH21_SORBI</name>